<dbReference type="EMBL" id="JABBGG010000011">
    <property type="protein sequence ID" value="NML62947.1"/>
    <property type="molecule type" value="Genomic_DNA"/>
</dbReference>
<dbReference type="Proteomes" id="UP000583752">
    <property type="component" value="Unassembled WGS sequence"/>
</dbReference>
<keyword evidence="6" id="KW-1185">Reference proteome</keyword>
<accession>A0A848HPL7</accession>
<evidence type="ECO:0000259" key="4">
    <source>
        <dbReference type="PROSITE" id="PS50995"/>
    </source>
</evidence>
<keyword evidence="2" id="KW-0238">DNA-binding</keyword>
<evidence type="ECO:0000256" key="3">
    <source>
        <dbReference type="ARBA" id="ARBA00023163"/>
    </source>
</evidence>
<dbReference type="GO" id="GO:0003700">
    <property type="term" value="F:DNA-binding transcription factor activity"/>
    <property type="evidence" value="ECO:0007669"/>
    <property type="project" value="InterPro"/>
</dbReference>
<dbReference type="RefSeq" id="WP_169468442.1">
    <property type="nucleotide sequence ID" value="NZ_JABBGG010000011.1"/>
</dbReference>
<gene>
    <name evidence="5" type="ORF">HHL21_18055</name>
</gene>
<keyword evidence="1" id="KW-0805">Transcription regulation</keyword>
<comment type="caution">
    <text evidence="5">The sequence shown here is derived from an EMBL/GenBank/DDBJ whole genome shotgun (WGS) entry which is preliminary data.</text>
</comment>
<evidence type="ECO:0000313" key="6">
    <source>
        <dbReference type="Proteomes" id="UP000583752"/>
    </source>
</evidence>
<organism evidence="5 6">
    <name type="scientific">Massilia polaris</name>
    <dbReference type="NCBI Taxonomy" id="2728846"/>
    <lineage>
        <taxon>Bacteria</taxon>
        <taxon>Pseudomonadati</taxon>
        <taxon>Pseudomonadota</taxon>
        <taxon>Betaproteobacteria</taxon>
        <taxon>Burkholderiales</taxon>
        <taxon>Oxalobacteraceae</taxon>
        <taxon>Telluria group</taxon>
        <taxon>Massilia</taxon>
    </lineage>
</organism>
<dbReference type="InterPro" id="IPR036388">
    <property type="entry name" value="WH-like_DNA-bd_sf"/>
</dbReference>
<dbReference type="AlphaFoldDB" id="A0A848HPL7"/>
<sequence length="104" mass="11625">MDTVDRVDLCNYFASRKAARLITKLYEQHLAPSELTSPQFSLLAHLDEIGQALIRELVDVLATERSSIVRALQPLEREGLVKHGADTQGTRRNIVSLTKKGRIA</sequence>
<dbReference type="Pfam" id="PF13463">
    <property type="entry name" value="HTH_27"/>
    <property type="match status" value="1"/>
</dbReference>
<evidence type="ECO:0000313" key="5">
    <source>
        <dbReference type="EMBL" id="NML62947.1"/>
    </source>
</evidence>
<evidence type="ECO:0000256" key="1">
    <source>
        <dbReference type="ARBA" id="ARBA00023015"/>
    </source>
</evidence>
<evidence type="ECO:0000256" key="2">
    <source>
        <dbReference type="ARBA" id="ARBA00023125"/>
    </source>
</evidence>
<protein>
    <submittedName>
        <fullName evidence="5">Winged helix-turn-helix transcriptional regulator</fullName>
    </submittedName>
</protein>
<dbReference type="PANTHER" id="PTHR42756">
    <property type="entry name" value="TRANSCRIPTIONAL REGULATOR, MARR"/>
    <property type="match status" value="1"/>
</dbReference>
<feature type="domain" description="HTH marR-type" evidence="4">
    <location>
        <begin position="1"/>
        <end position="104"/>
    </location>
</feature>
<dbReference type="PANTHER" id="PTHR42756:SF1">
    <property type="entry name" value="TRANSCRIPTIONAL REPRESSOR OF EMRAB OPERON"/>
    <property type="match status" value="1"/>
</dbReference>
<dbReference type="Gene3D" id="1.10.10.10">
    <property type="entry name" value="Winged helix-like DNA-binding domain superfamily/Winged helix DNA-binding domain"/>
    <property type="match status" value="1"/>
</dbReference>
<name>A0A848HPL7_9BURK</name>
<dbReference type="SUPFAM" id="SSF46785">
    <property type="entry name" value="Winged helix' DNA-binding domain"/>
    <property type="match status" value="1"/>
</dbReference>
<dbReference type="InterPro" id="IPR036390">
    <property type="entry name" value="WH_DNA-bd_sf"/>
</dbReference>
<reference evidence="5 6" key="1">
    <citation type="submission" date="2020-04" db="EMBL/GenBank/DDBJ databases">
        <title>Massilia sp. RP-1-19 isolated from soil.</title>
        <authorList>
            <person name="Dahal R.H."/>
        </authorList>
    </citation>
    <scope>NUCLEOTIDE SEQUENCE [LARGE SCALE GENOMIC DNA]</scope>
    <source>
        <strain evidence="5 6">RP-1-19</strain>
    </source>
</reference>
<dbReference type="PROSITE" id="PS50995">
    <property type="entry name" value="HTH_MARR_2"/>
    <property type="match status" value="1"/>
</dbReference>
<dbReference type="GO" id="GO:0003677">
    <property type="term" value="F:DNA binding"/>
    <property type="evidence" value="ECO:0007669"/>
    <property type="project" value="UniProtKB-KW"/>
</dbReference>
<keyword evidence="3" id="KW-0804">Transcription</keyword>
<dbReference type="InterPro" id="IPR000835">
    <property type="entry name" value="HTH_MarR-typ"/>
</dbReference>
<proteinExistence type="predicted"/>